<reference evidence="1 2" key="1">
    <citation type="submission" date="2018-12" db="EMBL/GenBank/DDBJ databases">
        <title>Deinococcus radiophilus ATCC 27603 genome sequencing and assembly.</title>
        <authorList>
            <person name="Maclea K.S."/>
            <person name="Maynard C.R."/>
        </authorList>
    </citation>
    <scope>NUCLEOTIDE SEQUENCE [LARGE SCALE GENOMIC DNA]</scope>
    <source>
        <strain evidence="1 2">ATCC 27603</strain>
    </source>
</reference>
<sequence>MTGNESIQKERRDERNVARLGIISIQSRIDEQASNWQAEFSIEGRPYRVECAAPYGRPHGVDTDIILAIQTLFFRSGCPTHNWLHTTAYELRSVSGLADNGRTYQRLKDSLKRLWGTGFVVGEGWYDGAKQRQMWSSDTLRYIERIKFHEVDGAPEDLPGLEPNSTLSIRLGEQLANSLRARQVQVLDGELLIQLEQPPARALYRLLEAHRIGEDGERRMELEVNLPDWRHACGIQSDRPEIIRRALTPAHDELKAIHYLEDVEIEGRGQKQTFKYHFAVDNAPDPALIELLLGTGFTRSRAAELAGQYPDRIEQAVAFVRERQQAGKVKNPAGLVMDFLRHQDKYPATDLPPGVPDADTRAIRAIQAIQIAEAQAEQEARREREELARLSPADQFSRLKSTFKLMLKPLGKDALVLFEKKCSAGELVPVEVREQASTAMAEARFQEFLEGLGKQLRE</sequence>
<dbReference type="EMBL" id="RXPE01000035">
    <property type="protein sequence ID" value="RTR25204.1"/>
    <property type="molecule type" value="Genomic_DNA"/>
</dbReference>
<dbReference type="OrthoDB" id="58040at2"/>
<evidence type="ECO:0008006" key="3">
    <source>
        <dbReference type="Google" id="ProtNLM"/>
    </source>
</evidence>
<dbReference type="Proteomes" id="UP000277766">
    <property type="component" value="Unassembled WGS sequence"/>
</dbReference>
<gene>
    <name evidence="1" type="ORF">EJ104_11940</name>
</gene>
<name>A0A3S0I4V7_9DEIO</name>
<comment type="caution">
    <text evidence="1">The sequence shown here is derived from an EMBL/GenBank/DDBJ whole genome shotgun (WGS) entry which is preliminary data.</text>
</comment>
<evidence type="ECO:0000313" key="2">
    <source>
        <dbReference type="Proteomes" id="UP000277766"/>
    </source>
</evidence>
<accession>A0A3S0I4V7</accession>
<protein>
    <recommendedName>
        <fullName evidence="3">Plasmid replication initiator protein</fullName>
    </recommendedName>
</protein>
<evidence type="ECO:0000313" key="1">
    <source>
        <dbReference type="EMBL" id="RTR25204.1"/>
    </source>
</evidence>
<proteinExistence type="predicted"/>
<dbReference type="Pfam" id="PF10134">
    <property type="entry name" value="RPA"/>
    <property type="match status" value="1"/>
</dbReference>
<dbReference type="RefSeq" id="WP_126353109.1">
    <property type="nucleotide sequence ID" value="NZ_CP086382.1"/>
</dbReference>
<dbReference type="AlphaFoldDB" id="A0A3S0I4V7"/>
<dbReference type="InterPro" id="IPR018777">
    <property type="entry name" value="Replication_initiator_prot_A"/>
</dbReference>
<organism evidence="1 2">
    <name type="scientific">Deinococcus radiophilus</name>
    <dbReference type="NCBI Taxonomy" id="32062"/>
    <lineage>
        <taxon>Bacteria</taxon>
        <taxon>Thermotogati</taxon>
        <taxon>Deinococcota</taxon>
        <taxon>Deinococci</taxon>
        <taxon>Deinococcales</taxon>
        <taxon>Deinococcaceae</taxon>
        <taxon>Deinococcus</taxon>
    </lineage>
</organism>
<keyword evidence="2" id="KW-1185">Reference proteome</keyword>